<accession>A0A8D2ZPS0</accession>
<organism evidence="1 2">
    <name type="scientific">Scophthalmus maximus</name>
    <name type="common">Turbot</name>
    <name type="synonym">Psetta maxima</name>
    <dbReference type="NCBI Taxonomy" id="52904"/>
    <lineage>
        <taxon>Eukaryota</taxon>
        <taxon>Metazoa</taxon>
        <taxon>Chordata</taxon>
        <taxon>Craniata</taxon>
        <taxon>Vertebrata</taxon>
        <taxon>Euteleostomi</taxon>
        <taxon>Actinopterygii</taxon>
        <taxon>Neopterygii</taxon>
        <taxon>Teleostei</taxon>
        <taxon>Neoteleostei</taxon>
        <taxon>Acanthomorphata</taxon>
        <taxon>Carangaria</taxon>
        <taxon>Pleuronectiformes</taxon>
        <taxon>Pleuronectoidei</taxon>
        <taxon>Scophthalmidae</taxon>
        <taxon>Scophthalmus</taxon>
    </lineage>
</organism>
<protein>
    <submittedName>
        <fullName evidence="1">Uncharacterized protein</fullName>
    </submittedName>
</protein>
<sequence>MVNCTSALRLPRIGVLEPGTTPQLLQWSCTVQAAPWCERVNLYIYEAGCFWGRCTCKCMFRKPLPEKGNMALPSGRITLYLQVFLTLPA</sequence>
<evidence type="ECO:0000313" key="1">
    <source>
        <dbReference type="Ensembl" id="ENSSMAP00000005640.2"/>
    </source>
</evidence>
<dbReference type="AlphaFoldDB" id="A0A8D2ZPS0"/>
<proteinExistence type="predicted"/>
<dbReference type="Proteomes" id="UP000694558">
    <property type="component" value="Chromosome 3"/>
</dbReference>
<name>A0A8D2ZPS0_SCOMX</name>
<dbReference type="Ensembl" id="ENSSMAT00000005717.2">
    <property type="protein sequence ID" value="ENSSMAP00000005640.2"/>
    <property type="gene ID" value="ENSSMAG00000003461.2"/>
</dbReference>
<evidence type="ECO:0000313" key="2">
    <source>
        <dbReference type="Proteomes" id="UP000694558"/>
    </source>
</evidence>
<reference evidence="1" key="1">
    <citation type="submission" date="2023-05" db="EMBL/GenBank/DDBJ databases">
        <title>High-quality long-read genome of Scophthalmus maximus.</title>
        <authorList>
            <person name="Lien S."/>
            <person name="Martinez P."/>
        </authorList>
    </citation>
    <scope>NUCLEOTIDE SEQUENCE [LARGE SCALE GENOMIC DNA]</scope>
</reference>
<reference evidence="1" key="2">
    <citation type="submission" date="2025-08" db="UniProtKB">
        <authorList>
            <consortium name="Ensembl"/>
        </authorList>
    </citation>
    <scope>IDENTIFICATION</scope>
</reference>